<dbReference type="PANTHER" id="PTHR32125">
    <property type="entry name" value="2-C-METHYL-D-ERYTHRITOL 4-PHOSPHATE CYTIDYLYLTRANSFERASE, CHLOROPLASTIC"/>
    <property type="match status" value="1"/>
</dbReference>
<dbReference type="EC" id="2.7.7.60" evidence="7"/>
<dbReference type="InterPro" id="IPR050088">
    <property type="entry name" value="IspD/TarI_cytidylyltransf_bact"/>
</dbReference>
<dbReference type="NCBIfam" id="TIGR00453">
    <property type="entry name" value="ispD"/>
    <property type="match status" value="1"/>
</dbReference>
<dbReference type="RefSeq" id="WP_170865475.1">
    <property type="nucleotide sequence ID" value="NZ_FRCP01000010.1"/>
</dbReference>
<evidence type="ECO:0000256" key="2">
    <source>
        <dbReference type="ARBA" id="ARBA00004787"/>
    </source>
</evidence>
<comment type="similarity">
    <text evidence="3 7">Belongs to the IspD/TarI cytidylyltransferase family. IspD subfamily.</text>
</comment>
<comment type="catalytic activity">
    <reaction evidence="1 7">
        <text>2-C-methyl-D-erythritol 4-phosphate + CTP + H(+) = 4-CDP-2-C-methyl-D-erythritol + diphosphate</text>
        <dbReference type="Rhea" id="RHEA:13429"/>
        <dbReference type="ChEBI" id="CHEBI:15378"/>
        <dbReference type="ChEBI" id="CHEBI:33019"/>
        <dbReference type="ChEBI" id="CHEBI:37563"/>
        <dbReference type="ChEBI" id="CHEBI:57823"/>
        <dbReference type="ChEBI" id="CHEBI:58262"/>
        <dbReference type="EC" id="2.7.7.60"/>
    </reaction>
</comment>
<gene>
    <name evidence="7" type="primary">ispD</name>
    <name evidence="8" type="ORF">SAMN02746066_02176</name>
</gene>
<organism evidence="8 9">
    <name type="scientific">Anaerosporobacter mobilis DSM 15930</name>
    <dbReference type="NCBI Taxonomy" id="1120996"/>
    <lineage>
        <taxon>Bacteria</taxon>
        <taxon>Bacillati</taxon>
        <taxon>Bacillota</taxon>
        <taxon>Clostridia</taxon>
        <taxon>Lachnospirales</taxon>
        <taxon>Lachnospiraceae</taxon>
        <taxon>Anaerosporobacter</taxon>
    </lineage>
</organism>
<dbReference type="SUPFAM" id="SSF53448">
    <property type="entry name" value="Nucleotide-diphospho-sugar transferases"/>
    <property type="match status" value="1"/>
</dbReference>
<dbReference type="InterPro" id="IPR034683">
    <property type="entry name" value="IspD/TarI"/>
</dbReference>
<evidence type="ECO:0000256" key="6">
    <source>
        <dbReference type="ARBA" id="ARBA00023229"/>
    </source>
</evidence>
<evidence type="ECO:0000313" key="9">
    <source>
        <dbReference type="Proteomes" id="UP000184038"/>
    </source>
</evidence>
<dbReference type="InterPro" id="IPR018294">
    <property type="entry name" value="ISPD_synthase_CS"/>
</dbReference>
<feature type="site" description="Transition state stabilizer" evidence="7">
    <location>
        <position position="19"/>
    </location>
</feature>
<dbReference type="HAMAP" id="MF_00108">
    <property type="entry name" value="IspD"/>
    <property type="match status" value="1"/>
</dbReference>
<sequence>MVKRDNYIAIVLAAGQGRRMQSKVAKQYMDINGKPMLYYSLKAFQDSVVDEIIVVVGEDEVDYCREHILDRYGFNKVKAIVTGGKERYLSVYNALRTVEERIVTGILEGDNRYVLIHDAARPLITKQIIEDAIQGVVSNKAIVVAVPSKDTIKIANEAGTIEYTPKRSLTYIIQTPQAFEFDLLMKSYQEVMKCTNLEITDDAMIVEHGSKQSIKIVEGDYKNIKVTTPEDIKIAEILLEL</sequence>
<feature type="site" description="Transition state stabilizer" evidence="7">
    <location>
        <position position="26"/>
    </location>
</feature>
<dbReference type="GO" id="GO:0019288">
    <property type="term" value="P:isopentenyl diphosphate biosynthetic process, methylerythritol 4-phosphate pathway"/>
    <property type="evidence" value="ECO:0007669"/>
    <property type="project" value="UniProtKB-UniRule"/>
</dbReference>
<dbReference type="Gene3D" id="3.90.550.10">
    <property type="entry name" value="Spore Coat Polysaccharide Biosynthesis Protein SpsA, Chain A"/>
    <property type="match status" value="1"/>
</dbReference>
<dbReference type="GO" id="GO:0050518">
    <property type="term" value="F:2-C-methyl-D-erythritol 4-phosphate cytidylyltransferase activity"/>
    <property type="evidence" value="ECO:0007669"/>
    <property type="project" value="UniProtKB-UniRule"/>
</dbReference>
<evidence type="ECO:0000256" key="3">
    <source>
        <dbReference type="ARBA" id="ARBA00009789"/>
    </source>
</evidence>
<dbReference type="PROSITE" id="PS01295">
    <property type="entry name" value="ISPD"/>
    <property type="match status" value="1"/>
</dbReference>
<comment type="pathway">
    <text evidence="2 7">Isoprenoid biosynthesis; isopentenyl diphosphate biosynthesis via DXP pathway; isopentenyl diphosphate from 1-deoxy-D-xylulose 5-phosphate: step 2/6.</text>
</comment>
<evidence type="ECO:0000256" key="7">
    <source>
        <dbReference type="HAMAP-Rule" id="MF_00108"/>
    </source>
</evidence>
<dbReference type="EMBL" id="FRCP01000010">
    <property type="protein sequence ID" value="SHM48691.1"/>
    <property type="molecule type" value="Genomic_DNA"/>
</dbReference>
<dbReference type="InterPro" id="IPR001228">
    <property type="entry name" value="IspD"/>
</dbReference>
<evidence type="ECO:0000256" key="1">
    <source>
        <dbReference type="ARBA" id="ARBA00001282"/>
    </source>
</evidence>
<keyword evidence="9" id="KW-1185">Reference proteome</keyword>
<evidence type="ECO:0000256" key="5">
    <source>
        <dbReference type="ARBA" id="ARBA00022695"/>
    </source>
</evidence>
<proteinExistence type="inferred from homology"/>
<keyword evidence="5 7" id="KW-0548">Nucleotidyltransferase</keyword>
<comment type="function">
    <text evidence="7">Catalyzes the formation of 4-diphosphocytidyl-2-C-methyl-D-erythritol from CTP and 2-C-methyl-D-erythritol 4-phosphate (MEP).</text>
</comment>
<dbReference type="FunFam" id="3.90.550.10:FF:000003">
    <property type="entry name" value="2-C-methyl-D-erythritol 4-phosphate cytidylyltransferase"/>
    <property type="match status" value="1"/>
</dbReference>
<evidence type="ECO:0000313" key="8">
    <source>
        <dbReference type="EMBL" id="SHM48691.1"/>
    </source>
</evidence>
<accession>A0A1M7J731</accession>
<name>A0A1M7J731_9FIRM</name>
<dbReference type="InterPro" id="IPR029044">
    <property type="entry name" value="Nucleotide-diphossugar_trans"/>
</dbReference>
<keyword evidence="6 7" id="KW-0414">Isoprene biosynthesis</keyword>
<keyword evidence="4 7" id="KW-0808">Transferase</keyword>
<dbReference type="Proteomes" id="UP000184038">
    <property type="component" value="Unassembled WGS sequence"/>
</dbReference>
<dbReference type="UniPathway" id="UPA00056">
    <property type="reaction ID" value="UER00093"/>
</dbReference>
<protein>
    <recommendedName>
        <fullName evidence="7">2-C-methyl-D-erythritol 4-phosphate cytidylyltransferase</fullName>
        <ecNumber evidence="7">2.7.7.60</ecNumber>
    </recommendedName>
    <alternativeName>
        <fullName evidence="7">4-diphosphocytidyl-2C-methyl-D-erythritol synthase</fullName>
    </alternativeName>
    <alternativeName>
        <fullName evidence="7">MEP cytidylyltransferase</fullName>
        <shortName evidence="7">MCT</shortName>
    </alternativeName>
</protein>
<reference evidence="8 9" key="1">
    <citation type="submission" date="2016-11" db="EMBL/GenBank/DDBJ databases">
        <authorList>
            <person name="Jaros S."/>
            <person name="Januszkiewicz K."/>
            <person name="Wedrychowicz H."/>
        </authorList>
    </citation>
    <scope>NUCLEOTIDE SEQUENCE [LARGE SCALE GENOMIC DNA]</scope>
    <source>
        <strain evidence="8 9">DSM 15930</strain>
    </source>
</reference>
<evidence type="ECO:0000256" key="4">
    <source>
        <dbReference type="ARBA" id="ARBA00022679"/>
    </source>
</evidence>
<feature type="site" description="Positions MEP for the nucleophilic attack" evidence="7">
    <location>
        <position position="167"/>
    </location>
</feature>
<dbReference type="PANTHER" id="PTHR32125:SF4">
    <property type="entry name" value="2-C-METHYL-D-ERYTHRITOL 4-PHOSPHATE CYTIDYLYLTRANSFERASE, CHLOROPLASTIC"/>
    <property type="match status" value="1"/>
</dbReference>
<feature type="site" description="Positions MEP for the nucleophilic attack" evidence="7">
    <location>
        <position position="225"/>
    </location>
</feature>
<dbReference type="Pfam" id="PF01128">
    <property type="entry name" value="IspD"/>
    <property type="match status" value="1"/>
</dbReference>
<dbReference type="STRING" id="1120996.SAMN02746066_02176"/>
<dbReference type="AlphaFoldDB" id="A0A1M7J731"/>
<dbReference type="CDD" id="cd02516">
    <property type="entry name" value="CDP-ME_synthetase"/>
    <property type="match status" value="1"/>
</dbReference>